<dbReference type="InterPro" id="IPR012347">
    <property type="entry name" value="Ferritin-like"/>
</dbReference>
<feature type="signal peptide" evidence="1">
    <location>
        <begin position="1"/>
        <end position="21"/>
    </location>
</feature>
<keyword evidence="4" id="KW-1185">Reference proteome</keyword>
<dbReference type="Proteomes" id="UP001142374">
    <property type="component" value="Unassembled WGS sequence"/>
</dbReference>
<evidence type="ECO:0000313" key="3">
    <source>
        <dbReference type="EMBL" id="MCQ8770534.1"/>
    </source>
</evidence>
<dbReference type="PANTHER" id="PTHR36933">
    <property type="entry name" value="SLL0788 PROTEIN"/>
    <property type="match status" value="1"/>
</dbReference>
<protein>
    <submittedName>
        <fullName evidence="3">DUF305 domain-containing protein</fullName>
    </submittedName>
</protein>
<dbReference type="PANTHER" id="PTHR36933:SF1">
    <property type="entry name" value="SLL0788 PROTEIN"/>
    <property type="match status" value="1"/>
</dbReference>
<gene>
    <name evidence="3" type="ORF">NQU55_12200</name>
</gene>
<sequence>MSMARGLRRCALMAAAVPAMALMLVGCGGNGDSGRPSSTAEASTTVPAGQHNQADVSFAQGMIPHHRQAILMSEMAENHASSGDVKALAEKIKKAQAPEIDTMTAWLNAWGEPVPRGLSGTGHGSPTGMPGMMTDRQMDDLRGTTGSPFDRMFLTMMIAHHQGAIDMAGTEKKQGQYGPAEQLADSIITSQTAEIAQMRTMLGSSSP</sequence>
<evidence type="ECO:0000256" key="1">
    <source>
        <dbReference type="SAM" id="SignalP"/>
    </source>
</evidence>
<dbReference type="Gene3D" id="1.20.1260.10">
    <property type="match status" value="1"/>
</dbReference>
<organism evidence="3 4">
    <name type="scientific">Streptomyces telluris</name>
    <dbReference type="NCBI Taxonomy" id="2720021"/>
    <lineage>
        <taxon>Bacteria</taxon>
        <taxon>Bacillati</taxon>
        <taxon>Actinomycetota</taxon>
        <taxon>Actinomycetes</taxon>
        <taxon>Kitasatosporales</taxon>
        <taxon>Streptomycetaceae</taxon>
        <taxon>Streptomyces</taxon>
    </lineage>
</organism>
<feature type="domain" description="DUF305" evidence="2">
    <location>
        <begin position="55"/>
        <end position="202"/>
    </location>
</feature>
<evidence type="ECO:0000259" key="2">
    <source>
        <dbReference type="Pfam" id="PF03713"/>
    </source>
</evidence>
<comment type="caution">
    <text evidence="3">The sequence shown here is derived from an EMBL/GenBank/DDBJ whole genome shotgun (WGS) entry which is preliminary data.</text>
</comment>
<dbReference type="AlphaFoldDB" id="A0A9X2RMB3"/>
<accession>A0A9X2RMB3</accession>
<feature type="chain" id="PRO_5040749928" evidence="1">
    <location>
        <begin position="22"/>
        <end position="207"/>
    </location>
</feature>
<name>A0A9X2RMB3_9ACTN</name>
<dbReference type="Pfam" id="PF03713">
    <property type="entry name" value="DUF305"/>
    <property type="match status" value="1"/>
</dbReference>
<dbReference type="InterPro" id="IPR005183">
    <property type="entry name" value="DUF305_CopM-like"/>
</dbReference>
<keyword evidence="1" id="KW-0732">Signal</keyword>
<dbReference type="EMBL" id="JANIID010000008">
    <property type="protein sequence ID" value="MCQ8770534.1"/>
    <property type="molecule type" value="Genomic_DNA"/>
</dbReference>
<proteinExistence type="predicted"/>
<reference evidence="3" key="1">
    <citation type="submission" date="2022-06" db="EMBL/GenBank/DDBJ databases">
        <title>WGS of actinobacteria.</title>
        <authorList>
            <person name="Thawai C."/>
        </authorList>
    </citation>
    <scope>NUCLEOTIDE SEQUENCE</scope>
    <source>
        <strain evidence="3">AA8</strain>
    </source>
</reference>
<dbReference type="PROSITE" id="PS51257">
    <property type="entry name" value="PROKAR_LIPOPROTEIN"/>
    <property type="match status" value="1"/>
</dbReference>
<evidence type="ECO:0000313" key="4">
    <source>
        <dbReference type="Proteomes" id="UP001142374"/>
    </source>
</evidence>